<evidence type="ECO:0000256" key="8">
    <source>
        <dbReference type="ARBA" id="ARBA00023030"/>
    </source>
</evidence>
<keyword evidence="5 9" id="KW-0765">Sulfation</keyword>
<evidence type="ECO:0000256" key="3">
    <source>
        <dbReference type="ARBA" id="ARBA00022473"/>
    </source>
</evidence>
<keyword evidence="7 9" id="KW-0221">Differentiation</keyword>
<dbReference type="GO" id="GO:0008083">
    <property type="term" value="F:growth factor activity"/>
    <property type="evidence" value="ECO:0007669"/>
    <property type="project" value="UniProtKB-UniRule"/>
</dbReference>
<protein>
    <recommendedName>
        <fullName evidence="9">Phytosulfokine</fullName>
    </recommendedName>
    <component>
        <recommendedName>
            <fullName evidence="9">Phytosulfokine-alpha</fullName>
            <shortName evidence="9">PSK-alpha</shortName>
            <shortName evidence="9">Phytosulfokine-a</shortName>
        </recommendedName>
    </component>
    <component>
        <recommendedName>
            <fullName evidence="9">Phytosulfokine-beta</fullName>
            <shortName evidence="9">PSK-beta</shortName>
            <shortName evidence="9">Phytosulfokine-b</shortName>
        </recommendedName>
    </component>
</protein>
<comment type="caution">
    <text evidence="10">The sequence shown here is derived from an EMBL/GenBank/DDBJ whole genome shotgun (WGS) entry which is preliminary data.</text>
</comment>
<dbReference type="InterPro" id="IPR009438">
    <property type="entry name" value="Phytosulfokine"/>
</dbReference>
<keyword evidence="11" id="KW-1185">Reference proteome</keyword>
<dbReference type="Pfam" id="PF06404">
    <property type="entry name" value="PSK"/>
    <property type="match status" value="1"/>
</dbReference>
<comment type="PTM">
    <text evidence="9">PSK-alpha is produced by endopeptidase digestion. PSK-beta is produced from PSK-alpha by exopeptidase digestion.</text>
</comment>
<evidence type="ECO:0000256" key="1">
    <source>
        <dbReference type="ARBA" id="ARBA00004613"/>
    </source>
</evidence>
<comment type="subcellular location">
    <subcellularLocation>
        <location evidence="1 9">Secreted</location>
    </subcellularLocation>
</comment>
<dbReference type="PANTHER" id="PTHR33285">
    <property type="entry name" value="PHYTOSULFOKINES 3"/>
    <property type="match status" value="1"/>
</dbReference>
<keyword evidence="3 9" id="KW-0217">Developmental protein</keyword>
<evidence type="ECO:0000256" key="5">
    <source>
        <dbReference type="ARBA" id="ARBA00022641"/>
    </source>
</evidence>
<proteinExistence type="inferred from homology"/>
<dbReference type="GO" id="GO:0030154">
    <property type="term" value="P:cell differentiation"/>
    <property type="evidence" value="ECO:0007669"/>
    <property type="project" value="UniProtKB-UniRule"/>
</dbReference>
<keyword evidence="8 9" id="KW-0339">Growth factor</keyword>
<dbReference type="Proteomes" id="UP001632038">
    <property type="component" value="Unassembled WGS sequence"/>
</dbReference>
<dbReference type="GO" id="GO:0008283">
    <property type="term" value="P:cell population proliferation"/>
    <property type="evidence" value="ECO:0007669"/>
    <property type="project" value="UniProtKB-UniRule"/>
</dbReference>
<sequence length="89" mass="10037">MIMAKATTLSIATLLLILIILPSSHVLARPHPAYHDVTPMDTHHQGNNEMQKGAIDRDSCVGLEEDECLMRNNLEAHLDYIYTQKKNKP</sequence>
<evidence type="ECO:0000256" key="9">
    <source>
        <dbReference type="RuleBase" id="RU368031"/>
    </source>
</evidence>
<dbReference type="EMBL" id="JAVIJP010000107">
    <property type="protein sequence ID" value="KAL3614369.1"/>
    <property type="molecule type" value="Genomic_DNA"/>
</dbReference>
<comment type="function">
    <text evidence="9">Promotes plant cell differentiation, organogenesis and somatic embryogenesis as well as cell proliferation.</text>
</comment>
<feature type="signal peptide" evidence="9">
    <location>
        <begin position="1"/>
        <end position="28"/>
    </location>
</feature>
<evidence type="ECO:0000256" key="6">
    <source>
        <dbReference type="ARBA" id="ARBA00022729"/>
    </source>
</evidence>
<evidence type="ECO:0000256" key="7">
    <source>
        <dbReference type="ARBA" id="ARBA00022782"/>
    </source>
</evidence>
<dbReference type="AlphaFoldDB" id="A0ABD3BAT1"/>
<dbReference type="GO" id="GO:0005576">
    <property type="term" value="C:extracellular region"/>
    <property type="evidence" value="ECO:0007669"/>
    <property type="project" value="UniProtKB-SubCell"/>
</dbReference>
<comment type="PTM">
    <text evidence="9">Sulfation is important for activity and for the binding to a putative membrane receptor.</text>
</comment>
<name>A0ABD3BAT1_9LAMI</name>
<comment type="similarity">
    <text evidence="2 9">Belongs to the phytosulfokine family.</text>
</comment>
<gene>
    <name evidence="10" type="ORF">CASFOL_042443</name>
</gene>
<keyword evidence="6 9" id="KW-0732">Signal</keyword>
<accession>A0ABD3BAT1</accession>
<evidence type="ECO:0000256" key="4">
    <source>
        <dbReference type="ARBA" id="ARBA00022525"/>
    </source>
</evidence>
<organism evidence="10 11">
    <name type="scientific">Castilleja foliolosa</name>
    <dbReference type="NCBI Taxonomy" id="1961234"/>
    <lineage>
        <taxon>Eukaryota</taxon>
        <taxon>Viridiplantae</taxon>
        <taxon>Streptophyta</taxon>
        <taxon>Embryophyta</taxon>
        <taxon>Tracheophyta</taxon>
        <taxon>Spermatophyta</taxon>
        <taxon>Magnoliopsida</taxon>
        <taxon>eudicotyledons</taxon>
        <taxon>Gunneridae</taxon>
        <taxon>Pentapetalae</taxon>
        <taxon>asterids</taxon>
        <taxon>lamiids</taxon>
        <taxon>Lamiales</taxon>
        <taxon>Orobanchaceae</taxon>
        <taxon>Pedicularideae</taxon>
        <taxon>Castillejinae</taxon>
        <taxon>Castilleja</taxon>
    </lineage>
</organism>
<keyword evidence="4 9" id="KW-0964">Secreted</keyword>
<feature type="chain" id="PRO_5044532221" description="Phytosulfokine" evidence="9">
    <location>
        <begin position="29"/>
        <end position="89"/>
    </location>
</feature>
<dbReference type="PANTHER" id="PTHR33285:SF55">
    <property type="entry name" value="PHYTOSULFOKINES 3"/>
    <property type="match status" value="1"/>
</dbReference>
<reference evidence="11" key="1">
    <citation type="journal article" date="2024" name="IScience">
        <title>Strigolactones Initiate the Formation of Haustorium-like Structures in Castilleja.</title>
        <authorList>
            <person name="Buerger M."/>
            <person name="Peterson D."/>
            <person name="Chory J."/>
        </authorList>
    </citation>
    <scope>NUCLEOTIDE SEQUENCE [LARGE SCALE GENOMIC DNA]</scope>
</reference>
<evidence type="ECO:0000313" key="11">
    <source>
        <dbReference type="Proteomes" id="UP001632038"/>
    </source>
</evidence>
<evidence type="ECO:0000313" key="10">
    <source>
        <dbReference type="EMBL" id="KAL3614369.1"/>
    </source>
</evidence>
<evidence type="ECO:0000256" key="2">
    <source>
        <dbReference type="ARBA" id="ARBA00010781"/>
    </source>
</evidence>